<dbReference type="Pfam" id="PF00481">
    <property type="entry name" value="PP2C"/>
    <property type="match status" value="2"/>
</dbReference>
<feature type="region of interest" description="Disordered" evidence="1">
    <location>
        <begin position="1"/>
        <end position="62"/>
    </location>
</feature>
<dbReference type="PANTHER" id="PTHR47992">
    <property type="entry name" value="PROTEIN PHOSPHATASE"/>
    <property type="match status" value="1"/>
</dbReference>
<dbReference type="SMART" id="SM00332">
    <property type="entry name" value="PP2Cc"/>
    <property type="match status" value="1"/>
</dbReference>
<dbReference type="InterPro" id="IPR036457">
    <property type="entry name" value="PPM-type-like_dom_sf"/>
</dbReference>
<dbReference type="CDD" id="cd00143">
    <property type="entry name" value="PP2Cc"/>
    <property type="match status" value="1"/>
</dbReference>
<name>A0A835YL13_9STRA</name>
<protein>
    <submittedName>
        <fullName evidence="3">Phosphatase 2C-like domain-containing protein</fullName>
    </submittedName>
</protein>
<comment type="caution">
    <text evidence="3">The sequence shown here is derived from an EMBL/GenBank/DDBJ whole genome shotgun (WGS) entry which is preliminary data.</text>
</comment>
<dbReference type="Gene3D" id="3.60.40.10">
    <property type="entry name" value="PPM-type phosphatase domain"/>
    <property type="match status" value="2"/>
</dbReference>
<sequence length="498" mass="53509">MAPPGVNGARAKKVIDQNDGGKPLQVLKLADGRSQVNSDGDDSTSDEEAGSVHSVDADEVDKVLPSEPAYSANDDPELLPLQPEDFPGVDVTAPVQVHHFNQQIPHAKMNLALGLCFGHAAETGNRRTMEDRTTVIADLFASDRQQRSPHGSSTAPPPPSPVPTMDAGGADSDSESPVIAQSVPAHEAQCSEPLSMGDSNSATEEMPLSVLFFGVYDRHGHGGCDVAEALEKDLHRLIVKNGLRGDPVQALEKACLEMDEACLARDLKRMLPPPPSTSEDAEDQPRRQSLTKQVKFSGATAAVALVLRRRDDARVGVYAANVGDCRAVLRDRLDGVLEVSRSFGDIGFKVYPPPDGTSLWGPKQSLIAKPDIQEVEVQPDDGFLILASDGIWGFVKSQQAVNLVQRRLLNHGSAQQASQELVKKALQLRSNDNCNCVVVCLNQSSLESKIYNANNRPDVNQSAEMYKFKEKLDTVANPFLQKMPGGTGVGIGVPKPTP</sequence>
<keyword evidence="4" id="KW-1185">Reference proteome</keyword>
<dbReference type="AlphaFoldDB" id="A0A835YL13"/>
<dbReference type="SUPFAM" id="SSF81606">
    <property type="entry name" value="PP2C-like"/>
    <property type="match status" value="1"/>
</dbReference>
<feature type="region of interest" description="Disordered" evidence="1">
    <location>
        <begin position="141"/>
        <end position="201"/>
    </location>
</feature>
<organism evidence="3 4">
    <name type="scientific">Tribonema minus</name>
    <dbReference type="NCBI Taxonomy" id="303371"/>
    <lineage>
        <taxon>Eukaryota</taxon>
        <taxon>Sar</taxon>
        <taxon>Stramenopiles</taxon>
        <taxon>Ochrophyta</taxon>
        <taxon>PX clade</taxon>
        <taxon>Xanthophyceae</taxon>
        <taxon>Tribonematales</taxon>
        <taxon>Tribonemataceae</taxon>
        <taxon>Tribonema</taxon>
    </lineage>
</organism>
<evidence type="ECO:0000313" key="3">
    <source>
        <dbReference type="EMBL" id="KAG5177436.1"/>
    </source>
</evidence>
<evidence type="ECO:0000313" key="4">
    <source>
        <dbReference type="Proteomes" id="UP000664859"/>
    </source>
</evidence>
<dbReference type="InterPro" id="IPR015655">
    <property type="entry name" value="PP2C"/>
</dbReference>
<reference evidence="3" key="1">
    <citation type="submission" date="2021-02" db="EMBL/GenBank/DDBJ databases">
        <title>First Annotated Genome of the Yellow-green Alga Tribonema minus.</title>
        <authorList>
            <person name="Mahan K.M."/>
        </authorList>
    </citation>
    <scope>NUCLEOTIDE SEQUENCE</scope>
    <source>
        <strain evidence="3">UTEX B ZZ1240</strain>
    </source>
</reference>
<dbReference type="EMBL" id="JAFCMP010000525">
    <property type="protein sequence ID" value="KAG5177436.1"/>
    <property type="molecule type" value="Genomic_DNA"/>
</dbReference>
<feature type="compositionally biased region" description="Acidic residues" evidence="1">
    <location>
        <begin position="39"/>
        <end position="49"/>
    </location>
</feature>
<evidence type="ECO:0000259" key="2">
    <source>
        <dbReference type="PROSITE" id="PS51746"/>
    </source>
</evidence>
<gene>
    <name evidence="3" type="ORF">JKP88DRAFT_274093</name>
</gene>
<dbReference type="OrthoDB" id="10264738at2759"/>
<dbReference type="InterPro" id="IPR001932">
    <property type="entry name" value="PPM-type_phosphatase-like_dom"/>
</dbReference>
<evidence type="ECO:0000256" key="1">
    <source>
        <dbReference type="SAM" id="MobiDB-lite"/>
    </source>
</evidence>
<dbReference type="Proteomes" id="UP000664859">
    <property type="component" value="Unassembled WGS sequence"/>
</dbReference>
<dbReference type="GO" id="GO:0004722">
    <property type="term" value="F:protein serine/threonine phosphatase activity"/>
    <property type="evidence" value="ECO:0007669"/>
    <property type="project" value="InterPro"/>
</dbReference>
<feature type="region of interest" description="Disordered" evidence="1">
    <location>
        <begin position="268"/>
        <end position="292"/>
    </location>
</feature>
<accession>A0A835YL13</accession>
<dbReference type="PROSITE" id="PS51746">
    <property type="entry name" value="PPM_2"/>
    <property type="match status" value="1"/>
</dbReference>
<feature type="domain" description="PPM-type phosphatase" evidence="2">
    <location>
        <begin position="182"/>
        <end position="441"/>
    </location>
</feature>
<proteinExistence type="predicted"/>